<evidence type="ECO:0000313" key="8">
    <source>
        <dbReference type="EMBL" id="MFD2143026.1"/>
    </source>
</evidence>
<feature type="binding site" evidence="7">
    <location>
        <begin position="91"/>
        <end position="92"/>
    </location>
    <ligand>
        <name>(2S)-2-hydroxy-3-oxobutyl phosphate</name>
        <dbReference type="ChEBI" id="CHEBI:58830"/>
    </ligand>
</feature>
<dbReference type="InterPro" id="IPR034964">
    <property type="entry name" value="LS"/>
</dbReference>
<dbReference type="RefSeq" id="WP_213355996.1">
    <property type="nucleotide sequence ID" value="NZ_JAHBGB010000044.1"/>
</dbReference>
<dbReference type="PANTHER" id="PTHR21058:SF0">
    <property type="entry name" value="6,7-DIMETHYL-8-RIBITYLLUMAZINE SYNTHASE"/>
    <property type="match status" value="1"/>
</dbReference>
<dbReference type="SUPFAM" id="SSF52121">
    <property type="entry name" value="Lumazine synthase"/>
    <property type="match status" value="1"/>
</dbReference>
<organism evidence="8 9">
    <name type="scientific">Ancylobacter oerskovii</name>
    <dbReference type="NCBI Taxonomy" id="459519"/>
    <lineage>
        <taxon>Bacteria</taxon>
        <taxon>Pseudomonadati</taxon>
        <taxon>Pseudomonadota</taxon>
        <taxon>Alphaproteobacteria</taxon>
        <taxon>Hyphomicrobiales</taxon>
        <taxon>Xanthobacteraceae</taxon>
        <taxon>Ancylobacter</taxon>
    </lineage>
</organism>
<keyword evidence="5 7" id="KW-0808">Transferase</keyword>
<dbReference type="EC" id="2.5.1.78" evidence="3 7"/>
<reference evidence="9" key="1">
    <citation type="journal article" date="2019" name="Int. J. Syst. Evol. Microbiol.">
        <title>The Global Catalogue of Microorganisms (GCM) 10K type strain sequencing project: providing services to taxonomists for standard genome sequencing and annotation.</title>
        <authorList>
            <consortium name="The Broad Institute Genomics Platform"/>
            <consortium name="The Broad Institute Genome Sequencing Center for Infectious Disease"/>
            <person name="Wu L."/>
            <person name="Ma J."/>
        </authorList>
    </citation>
    <scope>NUCLEOTIDE SEQUENCE [LARGE SCALE GENOMIC DNA]</scope>
    <source>
        <strain evidence="9">CCM 7435</strain>
    </source>
</reference>
<evidence type="ECO:0000256" key="1">
    <source>
        <dbReference type="ARBA" id="ARBA00004917"/>
    </source>
</evidence>
<sequence>MATPRRAAEAAERLDGARILIVEGRFYDDLNDELLAGARAAVEAVGATCEVITVPGALEVPTAIAIALDDAETAGKPFDAAVALGCVVRGETYHFEIVAGESSRALMDLAVARKLPLGNGILTVETDEQAWVRARVSDGNKGGGAVEAALSLLRLKRRSW</sequence>
<evidence type="ECO:0000256" key="2">
    <source>
        <dbReference type="ARBA" id="ARBA00007424"/>
    </source>
</evidence>
<comment type="pathway">
    <text evidence="1 7">Cofactor biosynthesis; riboflavin biosynthesis; riboflavin from 2-hydroxy-3-oxobutyl phosphate and 5-amino-6-(D-ribitylamino)uracil: step 1/2.</text>
</comment>
<comment type="function">
    <text evidence="7">Catalyzes the formation of 6,7-dimethyl-8-ribityllumazine by condensation of 5-amino-6-(D-ribitylamino)uracil with 3,4-dihydroxy-2-butanone 4-phosphate. This is the penultimate step in the biosynthesis of riboflavin.</text>
</comment>
<evidence type="ECO:0000256" key="3">
    <source>
        <dbReference type="ARBA" id="ARBA00012664"/>
    </source>
</evidence>
<feature type="binding site" evidence="7">
    <location>
        <position position="26"/>
    </location>
    <ligand>
        <name>5-amino-6-(D-ribitylamino)uracil</name>
        <dbReference type="ChEBI" id="CHEBI:15934"/>
    </ligand>
</feature>
<dbReference type="Gene3D" id="3.40.50.960">
    <property type="entry name" value="Lumazine/riboflavin synthase"/>
    <property type="match status" value="1"/>
</dbReference>
<dbReference type="InterPro" id="IPR002180">
    <property type="entry name" value="LS/RS"/>
</dbReference>
<dbReference type="Proteomes" id="UP001597299">
    <property type="component" value="Unassembled WGS sequence"/>
</dbReference>
<dbReference type="Pfam" id="PF00885">
    <property type="entry name" value="DMRL_synthase"/>
    <property type="match status" value="1"/>
</dbReference>
<dbReference type="NCBIfam" id="TIGR00114">
    <property type="entry name" value="lumazine-synth"/>
    <property type="match status" value="1"/>
</dbReference>
<name>A0ABW4Z349_9HYPH</name>
<evidence type="ECO:0000313" key="9">
    <source>
        <dbReference type="Proteomes" id="UP001597299"/>
    </source>
</evidence>
<comment type="caution">
    <text evidence="8">The sequence shown here is derived from an EMBL/GenBank/DDBJ whole genome shotgun (WGS) entry which is preliminary data.</text>
</comment>
<gene>
    <name evidence="7 8" type="primary">ribH</name>
    <name evidence="8" type="ORF">ACFSNC_21675</name>
</gene>
<evidence type="ECO:0000256" key="6">
    <source>
        <dbReference type="ARBA" id="ARBA00048785"/>
    </source>
</evidence>
<evidence type="ECO:0000256" key="7">
    <source>
        <dbReference type="HAMAP-Rule" id="MF_00178"/>
    </source>
</evidence>
<keyword evidence="4 7" id="KW-0686">Riboflavin biosynthesis</keyword>
<protein>
    <recommendedName>
        <fullName evidence="3 7">6,7-dimethyl-8-ribityllumazine synthase</fullName>
        <shortName evidence="7">DMRL synthase</shortName>
        <shortName evidence="7">LS</shortName>
        <shortName evidence="7">Lumazine synthase</shortName>
        <ecNumber evidence="3 7">2.5.1.78</ecNumber>
    </recommendedName>
</protein>
<keyword evidence="9" id="KW-1185">Reference proteome</keyword>
<evidence type="ECO:0000256" key="4">
    <source>
        <dbReference type="ARBA" id="ARBA00022619"/>
    </source>
</evidence>
<feature type="active site" description="Proton donor" evidence="7">
    <location>
        <position position="94"/>
    </location>
</feature>
<comment type="similarity">
    <text evidence="2 7">Belongs to the DMRL synthase family.</text>
</comment>
<feature type="binding site" evidence="7">
    <location>
        <begin position="57"/>
        <end position="59"/>
    </location>
    <ligand>
        <name>5-amino-6-(D-ribitylamino)uracil</name>
        <dbReference type="ChEBI" id="CHEBI:15934"/>
    </ligand>
</feature>
<evidence type="ECO:0000256" key="5">
    <source>
        <dbReference type="ARBA" id="ARBA00022679"/>
    </source>
</evidence>
<feature type="binding site" evidence="7">
    <location>
        <position position="119"/>
    </location>
    <ligand>
        <name>5-amino-6-(D-ribitylamino)uracil</name>
        <dbReference type="ChEBI" id="CHEBI:15934"/>
    </ligand>
</feature>
<dbReference type="HAMAP" id="MF_00178">
    <property type="entry name" value="Lumazine_synth"/>
    <property type="match status" value="1"/>
</dbReference>
<accession>A0ABW4Z349</accession>
<comment type="catalytic activity">
    <reaction evidence="6 7">
        <text>(2S)-2-hydroxy-3-oxobutyl phosphate + 5-amino-6-(D-ribitylamino)uracil = 6,7-dimethyl-8-(1-D-ribityl)lumazine + phosphate + 2 H2O + H(+)</text>
        <dbReference type="Rhea" id="RHEA:26152"/>
        <dbReference type="ChEBI" id="CHEBI:15377"/>
        <dbReference type="ChEBI" id="CHEBI:15378"/>
        <dbReference type="ChEBI" id="CHEBI:15934"/>
        <dbReference type="ChEBI" id="CHEBI:43474"/>
        <dbReference type="ChEBI" id="CHEBI:58201"/>
        <dbReference type="ChEBI" id="CHEBI:58830"/>
        <dbReference type="EC" id="2.5.1.78"/>
    </reaction>
</comment>
<dbReference type="GO" id="GO:0000906">
    <property type="term" value="F:6,7-dimethyl-8-ribityllumazine synthase activity"/>
    <property type="evidence" value="ECO:0007669"/>
    <property type="project" value="UniProtKB-EC"/>
</dbReference>
<proteinExistence type="inferred from homology"/>
<feature type="binding site" evidence="7">
    <location>
        <begin position="86"/>
        <end position="88"/>
    </location>
    <ligand>
        <name>5-amino-6-(D-ribitylamino)uracil</name>
        <dbReference type="ChEBI" id="CHEBI:15934"/>
    </ligand>
</feature>
<feature type="binding site" evidence="7">
    <location>
        <position position="133"/>
    </location>
    <ligand>
        <name>(2S)-2-hydroxy-3-oxobutyl phosphate</name>
        <dbReference type="ChEBI" id="CHEBI:58830"/>
    </ligand>
</feature>
<dbReference type="EMBL" id="JBHUHD010000001">
    <property type="protein sequence ID" value="MFD2143026.1"/>
    <property type="molecule type" value="Genomic_DNA"/>
</dbReference>
<dbReference type="CDD" id="cd09209">
    <property type="entry name" value="Lumazine_synthase-I"/>
    <property type="match status" value="1"/>
</dbReference>
<dbReference type="InterPro" id="IPR036467">
    <property type="entry name" value="LS/RS_sf"/>
</dbReference>
<dbReference type="PANTHER" id="PTHR21058">
    <property type="entry name" value="6,7-DIMETHYL-8-RIBITYLLUMAZINE SYNTHASE DMRL SYNTHASE LUMAZINE SYNTHASE"/>
    <property type="match status" value="1"/>
</dbReference>